<gene>
    <name evidence="1" type="ORF">UW22_C0013G0008</name>
</gene>
<dbReference type="SUPFAM" id="SSF143100">
    <property type="entry name" value="TTHA1013/TTHA0281-like"/>
    <property type="match status" value="1"/>
</dbReference>
<evidence type="ECO:0000313" key="2">
    <source>
        <dbReference type="Proteomes" id="UP000034617"/>
    </source>
</evidence>
<evidence type="ECO:0000313" key="1">
    <source>
        <dbReference type="EMBL" id="KKT38121.1"/>
    </source>
</evidence>
<dbReference type="Proteomes" id="UP000034617">
    <property type="component" value="Unassembled WGS sequence"/>
</dbReference>
<name>A0A0G1GSS8_9BACT</name>
<reference evidence="1 2" key="1">
    <citation type="journal article" date="2015" name="Nature">
        <title>rRNA introns, odd ribosomes, and small enigmatic genomes across a large radiation of phyla.</title>
        <authorList>
            <person name="Brown C.T."/>
            <person name="Hug L.A."/>
            <person name="Thomas B.C."/>
            <person name="Sharon I."/>
            <person name="Castelle C.J."/>
            <person name="Singh A."/>
            <person name="Wilkins M.J."/>
            <person name="Williams K.H."/>
            <person name="Banfield J.F."/>
        </authorList>
    </citation>
    <scope>NUCLEOTIDE SEQUENCE [LARGE SCALE GENOMIC DNA]</scope>
</reference>
<evidence type="ECO:0008006" key="3">
    <source>
        <dbReference type="Google" id="ProtNLM"/>
    </source>
</evidence>
<dbReference type="AlphaFoldDB" id="A0A0G1GSS8"/>
<sequence length="93" mass="10149">MKRSASVSVYEYHVPISVTSLSDGGFLARCTKLQGCLAEGASLSDAVSNCLNVAKHLIDLRREEGMTIPLSKKAYTGSMRTFVFSLPLPYQFS</sequence>
<protein>
    <recommendedName>
        <fullName evidence="3">HicB-like antitoxin of toxin-antitoxin system domain-containing protein</fullName>
    </recommendedName>
</protein>
<dbReference type="InterPro" id="IPR035069">
    <property type="entry name" value="TTHA1013/TTHA0281-like"/>
</dbReference>
<organism evidence="1 2">
    <name type="scientific">Candidatus Gottesmanbacteria bacterium GW2011_GWB1_44_11c</name>
    <dbReference type="NCBI Taxonomy" id="1618447"/>
    <lineage>
        <taxon>Bacteria</taxon>
        <taxon>Candidatus Gottesmaniibacteriota</taxon>
    </lineage>
</organism>
<dbReference type="EMBL" id="LCHM01000013">
    <property type="protein sequence ID" value="KKT38121.1"/>
    <property type="molecule type" value="Genomic_DNA"/>
</dbReference>
<comment type="caution">
    <text evidence="1">The sequence shown here is derived from an EMBL/GenBank/DDBJ whole genome shotgun (WGS) entry which is preliminary data.</text>
</comment>
<accession>A0A0G1GSS8</accession>
<proteinExistence type="predicted"/>
<dbReference type="Gene3D" id="3.30.160.250">
    <property type="match status" value="1"/>
</dbReference>